<name>A0ACB7HBY7_MANES</name>
<dbReference type="Proteomes" id="UP000091857">
    <property type="component" value="Chromosome 8"/>
</dbReference>
<proteinExistence type="predicted"/>
<keyword evidence="2" id="KW-1185">Reference proteome</keyword>
<protein>
    <submittedName>
        <fullName evidence="1">Uncharacterized protein</fullName>
    </submittedName>
</protein>
<gene>
    <name evidence="1" type="ORF">MANES_08G093611v8</name>
</gene>
<reference evidence="2" key="1">
    <citation type="journal article" date="2016" name="Nat. Biotechnol.">
        <title>Sequencing wild and cultivated cassava and related species reveals extensive interspecific hybridization and genetic diversity.</title>
        <authorList>
            <person name="Bredeson J.V."/>
            <person name="Lyons J.B."/>
            <person name="Prochnik S.E."/>
            <person name="Wu G.A."/>
            <person name="Ha C.M."/>
            <person name="Edsinger-Gonzales E."/>
            <person name="Grimwood J."/>
            <person name="Schmutz J."/>
            <person name="Rabbi I.Y."/>
            <person name="Egesi C."/>
            <person name="Nauluvula P."/>
            <person name="Lebot V."/>
            <person name="Ndunguru J."/>
            <person name="Mkamilo G."/>
            <person name="Bart R.S."/>
            <person name="Setter T.L."/>
            <person name="Gleadow R.M."/>
            <person name="Kulakow P."/>
            <person name="Ferguson M.E."/>
            <person name="Rounsley S."/>
            <person name="Rokhsar D.S."/>
        </authorList>
    </citation>
    <scope>NUCLEOTIDE SEQUENCE [LARGE SCALE GENOMIC DNA]</scope>
    <source>
        <strain evidence="2">cv. AM560-2</strain>
    </source>
</reference>
<sequence length="129" mass="14902">MFSKVPYLHEIGTQIKSIQAKIMSVFASMQNYGIKLDAEGKESRSTSEMQRQLRRSYPHDQEDEVPIGIYASQKNLLNWICLMIAVCNCYEKPFLMPFLLLFLFVSLLTKRRSSPRLPPGFSSISRHKV</sequence>
<accession>A0ACB7HBY7</accession>
<comment type="caution">
    <text evidence="1">The sequence shown here is derived from an EMBL/GenBank/DDBJ whole genome shotgun (WGS) entry which is preliminary data.</text>
</comment>
<evidence type="ECO:0000313" key="1">
    <source>
        <dbReference type="EMBL" id="KAG8649454.1"/>
    </source>
</evidence>
<evidence type="ECO:0000313" key="2">
    <source>
        <dbReference type="Proteomes" id="UP000091857"/>
    </source>
</evidence>
<organism evidence="1 2">
    <name type="scientific">Manihot esculenta</name>
    <name type="common">Cassava</name>
    <name type="synonym">Jatropha manihot</name>
    <dbReference type="NCBI Taxonomy" id="3983"/>
    <lineage>
        <taxon>Eukaryota</taxon>
        <taxon>Viridiplantae</taxon>
        <taxon>Streptophyta</taxon>
        <taxon>Embryophyta</taxon>
        <taxon>Tracheophyta</taxon>
        <taxon>Spermatophyta</taxon>
        <taxon>Magnoliopsida</taxon>
        <taxon>eudicotyledons</taxon>
        <taxon>Gunneridae</taxon>
        <taxon>Pentapetalae</taxon>
        <taxon>rosids</taxon>
        <taxon>fabids</taxon>
        <taxon>Malpighiales</taxon>
        <taxon>Euphorbiaceae</taxon>
        <taxon>Crotonoideae</taxon>
        <taxon>Manihoteae</taxon>
        <taxon>Manihot</taxon>
    </lineage>
</organism>
<dbReference type="EMBL" id="CM004394">
    <property type="protein sequence ID" value="KAG8649454.1"/>
    <property type="molecule type" value="Genomic_DNA"/>
</dbReference>